<sequence>MESKPNHRRVWVTSAVVLTALVTLIVRRRQQKRQLARRTAADAMHEELAEALKQTLLPVLVRPEDLPAGWGVAPPVFYPPYCAAIPLVLPREMQESERDSSGVRSASTSRFQGGGADGLAVAPTAFLFCSYTGYTAGPFATRQDEEVFLTEVLAHHPVLRERLAENPRQWSPLPESAPHASTDAKTAAAVTEGRRQNSFPRTFSHVLVSDDCVLLAGMNGPYTVVAVLTDFAGAWPLSRTARASADGEESGRRRTGSAAPPTIAEETELSDAIEGIACATINVPLATLGSDSAALAFRVPGTCFAAHQGYYRVVCAREGRELELCVPPEWTMRSECVNTSCTTPAGPPVPARKPVSTVGEDAESKGIILTLSFTPSSFMSEGRVDVCISAELFSALYEEPQAAAATLWAASGATDVCNPVAKATLGALTARPLPASSHARTNVVTMVYVQPKFGVLFSVHPRSAVVYEPWMTEQPTILYYPLGDAADDEGSPRMTIEYVVELPKTWEVFARDDEEFVHNVLFHFTSGEAAAISTTLTEISGIRCAMFHETRESRRCRTYVLPRGATLLVIRWETLAESWDKDLPVFQQTLDTLHIDAAAVIQ</sequence>
<dbReference type="Proteomes" id="UP000255414">
    <property type="component" value="Chromosome 35"/>
</dbReference>
<accession>A0A6L0XQR1</accession>
<proteinExistence type="predicted"/>
<feature type="region of interest" description="Disordered" evidence="1">
    <location>
        <begin position="95"/>
        <end position="114"/>
    </location>
</feature>
<name>A0A6L0XQR1_LEIIN</name>
<organism evidence="2 3">
    <name type="scientific">Leishmania infantum</name>
    <dbReference type="NCBI Taxonomy" id="5671"/>
    <lineage>
        <taxon>Eukaryota</taxon>
        <taxon>Discoba</taxon>
        <taxon>Euglenozoa</taxon>
        <taxon>Kinetoplastea</taxon>
        <taxon>Metakinetoplastina</taxon>
        <taxon>Trypanosomatida</taxon>
        <taxon>Trypanosomatidae</taxon>
        <taxon>Leishmaniinae</taxon>
        <taxon>Leishmania</taxon>
    </lineage>
</organism>
<evidence type="ECO:0000313" key="2">
    <source>
        <dbReference type="EMBL" id="CAC9545596.1"/>
    </source>
</evidence>
<evidence type="ECO:0000313" key="3">
    <source>
        <dbReference type="Proteomes" id="UP000255414"/>
    </source>
</evidence>
<feature type="region of interest" description="Disordered" evidence="1">
    <location>
        <begin position="242"/>
        <end position="261"/>
    </location>
</feature>
<dbReference type="OMA" id="MTIEYVV"/>
<feature type="compositionally biased region" description="Polar residues" evidence="1">
    <location>
        <begin position="102"/>
        <end position="111"/>
    </location>
</feature>
<dbReference type="AlphaFoldDB" id="A0A6L0XQR1"/>
<dbReference type="EMBL" id="LR812968">
    <property type="protein sequence ID" value="CAC9545596.1"/>
    <property type="molecule type" value="Genomic_DNA"/>
</dbReference>
<evidence type="ECO:0000256" key="1">
    <source>
        <dbReference type="SAM" id="MobiDB-lite"/>
    </source>
</evidence>
<protein>
    <submittedName>
        <fullName evidence="2">Hypothetical_protein_-_conserved</fullName>
    </submittedName>
</protein>
<reference evidence="2" key="1">
    <citation type="submission" date="2020-06" db="EMBL/GenBank/DDBJ databases">
        <authorList>
            <person name="Gonzalez-de la Fuente S."/>
            <person name="Peiro-Pastor R."/>
            <person name="Rastrojo A."/>
            <person name="Moreno J."/>
            <person name="Carrasco-Ramiro F."/>
            <person name="Requena JM."/>
            <person name="Aguado B."/>
        </authorList>
    </citation>
    <scope>NUCLEOTIDE SEQUENCE</scope>
</reference>
<gene>
    <name evidence="2" type="ORF">LINF_350036400</name>
</gene>